<keyword evidence="1" id="KW-0472">Membrane</keyword>
<gene>
    <name evidence="2" type="ORF">CEW89_13080</name>
</gene>
<feature type="transmembrane region" description="Helical" evidence="1">
    <location>
        <begin position="32"/>
        <end position="52"/>
    </location>
</feature>
<dbReference type="OrthoDB" id="74312at2"/>
<sequence length="256" mass="28420">MADFVSRGAIMNPKSHKTEPSPDATPSILRRYVHFQVVLIELALVGYALHLLQGTNASAQTLVATALFLIAMFTLITGRGLPHFRRRSKALLFVLLSGFFVMSGAVVFDQEREAHLAELRETDPVSYLTELREIDEERWFAALQEIDPDAYAQEVEHRAAEAEAQRLDACSKASVSLAYVMIQSDVKNRLRAPSTAKFPGRYGTGTGYLGNCIFQVVGSFDAQNGFGAIIRGDFHGTIEYYPETQSWRTQALEVQG</sequence>
<evidence type="ECO:0000313" key="2">
    <source>
        <dbReference type="EMBL" id="ATG48412.1"/>
    </source>
</evidence>
<protein>
    <submittedName>
        <fullName evidence="2">Uncharacterized protein</fullName>
    </submittedName>
</protein>
<feature type="transmembrane region" description="Helical" evidence="1">
    <location>
        <begin position="90"/>
        <end position="108"/>
    </location>
</feature>
<dbReference type="EMBL" id="CP022196">
    <property type="protein sequence ID" value="ATG48412.1"/>
    <property type="molecule type" value="Genomic_DNA"/>
</dbReference>
<name>A0A291GEC6_9RHOB</name>
<evidence type="ECO:0000313" key="3">
    <source>
        <dbReference type="Proteomes" id="UP000217935"/>
    </source>
</evidence>
<dbReference type="KEGG" id="ceh:CEW89_13080"/>
<keyword evidence="3" id="KW-1185">Reference proteome</keyword>
<evidence type="ECO:0000256" key="1">
    <source>
        <dbReference type="SAM" id="Phobius"/>
    </source>
</evidence>
<reference evidence="2 3" key="1">
    <citation type="submission" date="2017-06" db="EMBL/GenBank/DDBJ databases">
        <title>Celeribacter sp. TSPH2 complete genome sequence.</title>
        <authorList>
            <person name="Woo J.-H."/>
            <person name="Kim H.-S."/>
        </authorList>
    </citation>
    <scope>NUCLEOTIDE SEQUENCE [LARGE SCALE GENOMIC DNA]</scope>
    <source>
        <strain evidence="2 3">TSPH2</strain>
    </source>
</reference>
<feature type="transmembrane region" description="Helical" evidence="1">
    <location>
        <begin position="58"/>
        <end position="78"/>
    </location>
</feature>
<dbReference type="RefSeq" id="WP_096806172.1">
    <property type="nucleotide sequence ID" value="NZ_CP022196.1"/>
</dbReference>
<organism evidence="2 3">
    <name type="scientific">Celeribacter ethanolicus</name>
    <dbReference type="NCBI Taxonomy" id="1758178"/>
    <lineage>
        <taxon>Bacteria</taxon>
        <taxon>Pseudomonadati</taxon>
        <taxon>Pseudomonadota</taxon>
        <taxon>Alphaproteobacteria</taxon>
        <taxon>Rhodobacterales</taxon>
        <taxon>Roseobacteraceae</taxon>
        <taxon>Celeribacter</taxon>
    </lineage>
</organism>
<dbReference type="AlphaFoldDB" id="A0A291GEC6"/>
<keyword evidence="1" id="KW-0812">Transmembrane</keyword>
<dbReference type="Proteomes" id="UP000217935">
    <property type="component" value="Chromosome"/>
</dbReference>
<proteinExistence type="predicted"/>
<accession>A0A291GEC6</accession>
<keyword evidence="1" id="KW-1133">Transmembrane helix</keyword>